<dbReference type="PROSITE" id="PS51352">
    <property type="entry name" value="THIOREDOXIN_2"/>
    <property type="match status" value="1"/>
</dbReference>
<dbReference type="InterPro" id="IPR006311">
    <property type="entry name" value="TAT_signal"/>
</dbReference>
<name>A0ABU5ZG96_9BACL</name>
<evidence type="ECO:0000313" key="5">
    <source>
        <dbReference type="Proteomes" id="UP001310386"/>
    </source>
</evidence>
<evidence type="ECO:0000259" key="3">
    <source>
        <dbReference type="PROSITE" id="PS51352"/>
    </source>
</evidence>
<dbReference type="InterPro" id="IPR003782">
    <property type="entry name" value="SCO1/SenC"/>
</dbReference>
<dbReference type="InterPro" id="IPR036249">
    <property type="entry name" value="Thioredoxin-like_sf"/>
</dbReference>
<dbReference type="Gene3D" id="3.40.30.10">
    <property type="entry name" value="Glutaredoxin"/>
    <property type="match status" value="1"/>
</dbReference>
<dbReference type="RefSeq" id="WP_371752424.1">
    <property type="nucleotide sequence ID" value="NZ_JAYJLD010000001.1"/>
</dbReference>
<evidence type="ECO:0000313" key="4">
    <source>
        <dbReference type="EMBL" id="MEB3100326.1"/>
    </source>
</evidence>
<keyword evidence="5" id="KW-1185">Reference proteome</keyword>
<dbReference type="Pfam" id="PF02630">
    <property type="entry name" value="SCO1-SenC"/>
    <property type="match status" value="1"/>
</dbReference>
<dbReference type="InterPro" id="IPR013766">
    <property type="entry name" value="Thioredoxin_domain"/>
</dbReference>
<keyword evidence="2" id="KW-0186">Copper</keyword>
<proteinExistence type="inferred from homology"/>
<dbReference type="PANTHER" id="PTHR12151">
    <property type="entry name" value="ELECTRON TRANSPORT PROTIN SCO1/SENC FAMILY MEMBER"/>
    <property type="match status" value="1"/>
</dbReference>
<reference evidence="4" key="1">
    <citation type="submission" date="2023-12" db="EMBL/GenBank/DDBJ databases">
        <title>Fervidustalea candida gen. nov., sp. nov., a novel member of the family Paenibacillaceae isolated from a geothermal area.</title>
        <authorList>
            <person name="Li W.-J."/>
            <person name="Jiao J.-Y."/>
            <person name="Chen Y."/>
        </authorList>
    </citation>
    <scope>NUCLEOTIDE SEQUENCE</scope>
    <source>
        <strain evidence="4">SYSU GA230002</strain>
    </source>
</reference>
<gene>
    <name evidence="4" type="ORF">VF724_01460</name>
</gene>
<dbReference type="CDD" id="cd02968">
    <property type="entry name" value="SCO"/>
    <property type="match status" value="1"/>
</dbReference>
<dbReference type="PROSITE" id="PS51318">
    <property type="entry name" value="TAT"/>
    <property type="match status" value="1"/>
</dbReference>
<dbReference type="Proteomes" id="UP001310386">
    <property type="component" value="Unassembled WGS sequence"/>
</dbReference>
<sequence>MNPTMKRRGWIWAAAALLLAAAAAAVYFYNSRPAIPVIGEAAGFQLQDTGGGTVSLDSAQGKVRLVYFFYANCPDVCLPTNYKLSVLQEELRKKGLLGRDAVIMSITFDPKRDTTDKLKELSTHFQAVPKGWYFLRGEEGYTREVARKYGVSVIADEGGAFMHQNIFTLVDKQGKVRRWYNANDTALKIEDIANDMSLLSRE</sequence>
<dbReference type="PANTHER" id="PTHR12151:SF25">
    <property type="entry name" value="LINALOOL DEHYDRATASE_ISOMERASE DOMAIN-CONTAINING PROTEIN"/>
    <property type="match status" value="1"/>
</dbReference>
<feature type="domain" description="Thioredoxin" evidence="3">
    <location>
        <begin position="35"/>
        <end position="201"/>
    </location>
</feature>
<dbReference type="EMBL" id="JAYJLD010000001">
    <property type="protein sequence ID" value="MEB3100326.1"/>
    <property type="molecule type" value="Genomic_DNA"/>
</dbReference>
<protein>
    <submittedName>
        <fullName evidence="4">SCO family protein</fullName>
    </submittedName>
</protein>
<organism evidence="4 5">
    <name type="scientific">Ferviditalea candida</name>
    <dbReference type="NCBI Taxonomy" id="3108399"/>
    <lineage>
        <taxon>Bacteria</taxon>
        <taxon>Bacillati</taxon>
        <taxon>Bacillota</taxon>
        <taxon>Bacilli</taxon>
        <taxon>Bacillales</taxon>
        <taxon>Paenibacillaceae</taxon>
        <taxon>Ferviditalea</taxon>
    </lineage>
</organism>
<dbReference type="SUPFAM" id="SSF52833">
    <property type="entry name" value="Thioredoxin-like"/>
    <property type="match status" value="1"/>
</dbReference>
<evidence type="ECO:0000256" key="1">
    <source>
        <dbReference type="ARBA" id="ARBA00010996"/>
    </source>
</evidence>
<comment type="similarity">
    <text evidence="1">Belongs to the SCO1/2 family.</text>
</comment>
<accession>A0ABU5ZG96</accession>
<comment type="caution">
    <text evidence="4">The sequence shown here is derived from an EMBL/GenBank/DDBJ whole genome shotgun (WGS) entry which is preliminary data.</text>
</comment>
<evidence type="ECO:0000256" key="2">
    <source>
        <dbReference type="ARBA" id="ARBA00023008"/>
    </source>
</evidence>